<sequence>MATSKLQGRGTQRGEYCIAPLKRNCQLRVSVAFGSPRRADASPPRRASTDLGVRSRIDSAIRSLDSAARSLDSAAKKKGFALCVIGATCVGTSARRAVRCEL</sequence>
<dbReference type="Proteomes" id="UP000299102">
    <property type="component" value="Unassembled WGS sequence"/>
</dbReference>
<protein>
    <submittedName>
        <fullName evidence="1">Uncharacterized protein</fullName>
    </submittedName>
</protein>
<gene>
    <name evidence="1" type="ORF">EVAR_28615_1</name>
</gene>
<reference evidence="1 2" key="1">
    <citation type="journal article" date="2019" name="Commun. Biol.">
        <title>The bagworm genome reveals a unique fibroin gene that provides high tensile strength.</title>
        <authorList>
            <person name="Kono N."/>
            <person name="Nakamura H."/>
            <person name="Ohtoshi R."/>
            <person name="Tomita M."/>
            <person name="Numata K."/>
            <person name="Arakawa K."/>
        </authorList>
    </citation>
    <scope>NUCLEOTIDE SEQUENCE [LARGE SCALE GENOMIC DNA]</scope>
</reference>
<dbReference type="AlphaFoldDB" id="A0A4C1XTC6"/>
<comment type="caution">
    <text evidence="1">The sequence shown here is derived from an EMBL/GenBank/DDBJ whole genome shotgun (WGS) entry which is preliminary data.</text>
</comment>
<keyword evidence="2" id="KW-1185">Reference proteome</keyword>
<evidence type="ECO:0000313" key="2">
    <source>
        <dbReference type="Proteomes" id="UP000299102"/>
    </source>
</evidence>
<dbReference type="EMBL" id="BGZK01000966">
    <property type="protein sequence ID" value="GBP66748.1"/>
    <property type="molecule type" value="Genomic_DNA"/>
</dbReference>
<proteinExistence type="predicted"/>
<name>A0A4C1XTC6_EUMVA</name>
<organism evidence="1 2">
    <name type="scientific">Eumeta variegata</name>
    <name type="common">Bagworm moth</name>
    <name type="synonym">Eumeta japonica</name>
    <dbReference type="NCBI Taxonomy" id="151549"/>
    <lineage>
        <taxon>Eukaryota</taxon>
        <taxon>Metazoa</taxon>
        <taxon>Ecdysozoa</taxon>
        <taxon>Arthropoda</taxon>
        <taxon>Hexapoda</taxon>
        <taxon>Insecta</taxon>
        <taxon>Pterygota</taxon>
        <taxon>Neoptera</taxon>
        <taxon>Endopterygota</taxon>
        <taxon>Lepidoptera</taxon>
        <taxon>Glossata</taxon>
        <taxon>Ditrysia</taxon>
        <taxon>Tineoidea</taxon>
        <taxon>Psychidae</taxon>
        <taxon>Oiketicinae</taxon>
        <taxon>Eumeta</taxon>
    </lineage>
</organism>
<evidence type="ECO:0000313" key="1">
    <source>
        <dbReference type="EMBL" id="GBP66748.1"/>
    </source>
</evidence>
<accession>A0A4C1XTC6</accession>